<dbReference type="eggNOG" id="KOG4750">
    <property type="taxonomic scope" value="Eukaryota"/>
</dbReference>
<dbReference type="SMART" id="SM00066">
    <property type="entry name" value="GAL4"/>
    <property type="match status" value="1"/>
</dbReference>
<dbReference type="GO" id="GO:0016407">
    <property type="term" value="F:acetyltransferase activity"/>
    <property type="evidence" value="ECO:0007669"/>
    <property type="project" value="InterPro"/>
</dbReference>
<feature type="compositionally biased region" description="Low complexity" evidence="4">
    <location>
        <begin position="99"/>
        <end position="112"/>
    </location>
</feature>
<dbReference type="PROSITE" id="PS50048">
    <property type="entry name" value="ZN2_CY6_FUNGAL_2"/>
    <property type="match status" value="1"/>
</dbReference>
<dbReference type="PROSITE" id="PS00101">
    <property type="entry name" value="HEXAPEP_TRANSFERASES"/>
    <property type="match status" value="1"/>
</dbReference>
<dbReference type="PROSITE" id="PS00463">
    <property type="entry name" value="ZN2_CY6_FUNGAL_1"/>
    <property type="match status" value="1"/>
</dbReference>
<dbReference type="OrthoDB" id="25818at2759"/>
<dbReference type="Pfam" id="PF12464">
    <property type="entry name" value="Mac"/>
    <property type="match status" value="1"/>
</dbReference>
<accession>U4LUV2</accession>
<dbReference type="Gene3D" id="4.10.240.10">
    <property type="entry name" value="Zn(2)-C6 fungal-type DNA-binding domain"/>
    <property type="match status" value="1"/>
</dbReference>
<dbReference type="CDD" id="cd03357">
    <property type="entry name" value="LbH_MAT_GAT"/>
    <property type="match status" value="1"/>
</dbReference>
<dbReference type="AlphaFoldDB" id="U4LUV2"/>
<evidence type="ECO:0000313" key="6">
    <source>
        <dbReference type="EMBL" id="CCX34037.1"/>
    </source>
</evidence>
<feature type="compositionally biased region" description="Polar residues" evidence="4">
    <location>
        <begin position="305"/>
        <end position="322"/>
    </location>
</feature>
<proteinExistence type="inferred from homology"/>
<dbReference type="Pfam" id="PF00172">
    <property type="entry name" value="Zn_clus"/>
    <property type="match status" value="1"/>
</dbReference>
<dbReference type="InterPro" id="IPR036864">
    <property type="entry name" value="Zn2-C6_fun-type_DNA-bd_sf"/>
</dbReference>
<feature type="region of interest" description="Disordered" evidence="4">
    <location>
        <begin position="1"/>
        <end position="30"/>
    </location>
</feature>
<feature type="compositionally biased region" description="Polar residues" evidence="4">
    <location>
        <begin position="113"/>
        <end position="135"/>
    </location>
</feature>
<name>U4LUV2_PYROM</name>
<keyword evidence="7" id="KW-1185">Reference proteome</keyword>
<reference evidence="6 7" key="1">
    <citation type="journal article" date="2013" name="PLoS Genet.">
        <title>The genome and development-dependent transcriptomes of Pyronema confluens: a window into fungal evolution.</title>
        <authorList>
            <person name="Traeger S."/>
            <person name="Altegoer F."/>
            <person name="Freitag M."/>
            <person name="Gabaldon T."/>
            <person name="Kempken F."/>
            <person name="Kumar A."/>
            <person name="Marcet-Houben M."/>
            <person name="Poggeler S."/>
            <person name="Stajich J.E."/>
            <person name="Nowrousian M."/>
        </authorList>
    </citation>
    <scope>NUCLEOTIDE SEQUENCE [LARGE SCALE GENOMIC DNA]</scope>
    <source>
        <strain evidence="7">CBS 100304</strain>
        <tissue evidence="6">Vegetative mycelium</tissue>
    </source>
</reference>
<dbReference type="GO" id="GO:0008270">
    <property type="term" value="F:zinc ion binding"/>
    <property type="evidence" value="ECO:0007669"/>
    <property type="project" value="InterPro"/>
</dbReference>
<feature type="region of interest" description="Disordered" evidence="4">
    <location>
        <begin position="36"/>
        <end position="55"/>
    </location>
</feature>
<evidence type="ECO:0000256" key="4">
    <source>
        <dbReference type="SAM" id="MobiDB-lite"/>
    </source>
</evidence>
<dbReference type="CDD" id="cd00067">
    <property type="entry name" value="GAL4"/>
    <property type="match status" value="1"/>
</dbReference>
<dbReference type="InterPro" id="IPR001138">
    <property type="entry name" value="Zn2Cys6_DnaBD"/>
</dbReference>
<keyword evidence="2 6" id="KW-0808">Transferase</keyword>
<dbReference type="GO" id="GO:0008374">
    <property type="term" value="F:O-acyltransferase activity"/>
    <property type="evidence" value="ECO:0007669"/>
    <property type="project" value="TreeGrafter"/>
</dbReference>
<feature type="region of interest" description="Disordered" evidence="4">
    <location>
        <begin position="305"/>
        <end position="376"/>
    </location>
</feature>
<dbReference type="InterPro" id="IPR018357">
    <property type="entry name" value="Hexapep_transf_CS"/>
</dbReference>
<evidence type="ECO:0000259" key="5">
    <source>
        <dbReference type="PROSITE" id="PS50048"/>
    </source>
</evidence>
<evidence type="ECO:0000256" key="3">
    <source>
        <dbReference type="ARBA" id="ARBA00023242"/>
    </source>
</evidence>
<evidence type="ECO:0000256" key="1">
    <source>
        <dbReference type="ARBA" id="ARBA00007274"/>
    </source>
</evidence>
<feature type="compositionally biased region" description="Polar residues" evidence="4">
    <location>
        <begin position="19"/>
        <end position="30"/>
    </location>
</feature>
<dbReference type="PANTHER" id="PTHR23416">
    <property type="entry name" value="SIALIC ACID SYNTHASE-RELATED"/>
    <property type="match status" value="1"/>
</dbReference>
<dbReference type="Gene3D" id="2.160.10.10">
    <property type="entry name" value="Hexapeptide repeat proteins"/>
    <property type="match status" value="1"/>
</dbReference>
<dbReference type="InterPro" id="IPR011004">
    <property type="entry name" value="Trimer_LpxA-like_sf"/>
</dbReference>
<feature type="region of interest" description="Disordered" evidence="4">
    <location>
        <begin position="99"/>
        <end position="155"/>
    </location>
</feature>
<comment type="similarity">
    <text evidence="1">Belongs to the transferase hexapeptide repeat family.</text>
</comment>
<dbReference type="InterPro" id="IPR051159">
    <property type="entry name" value="Hexapeptide_acetyltransf"/>
</dbReference>
<feature type="region of interest" description="Disordered" evidence="4">
    <location>
        <begin position="174"/>
        <end position="217"/>
    </location>
</feature>
<dbReference type="SUPFAM" id="SSF57701">
    <property type="entry name" value="Zn2/Cys6 DNA-binding domain"/>
    <property type="match status" value="1"/>
</dbReference>
<protein>
    <submittedName>
        <fullName evidence="6">Similar to Maltose O-acetyltransferase acc. no. P77791</fullName>
    </submittedName>
</protein>
<keyword evidence="3" id="KW-0539">Nucleus</keyword>
<dbReference type="SUPFAM" id="SSF51161">
    <property type="entry name" value="Trimeric LpxA-like enzymes"/>
    <property type="match status" value="1"/>
</dbReference>
<gene>
    <name evidence="6" type="ORF">PCON_02515</name>
</gene>
<sequence length="595" mass="63800">MSDPQPPPPPTTTSPEPSRSANFTAVNNNTASIPVALEPSQEPPTQQVAVPQNQSLFGGVIETPIRRPNQHAPATPEVNAVTAAVVSATVQEVTATTAIEAQQQQQQQQQQQGLMQSPQNRQTDTWMEDASSSSPGGHKRKRSITPTTQTQHHHLAAHEAALGAVPQLQIPQQFPPTAMIGDDDDDERDSLRGMDSQSPHPHVHRDPVTGVQVDQKRRKRVFSNRTKTGCITCRRRKKKCDEGKPECSNCKRGGFVCEGYSGKVSWQKPPNKAAPTPLVTAPPFIQAKEEPNINHSVGTIMATGSATPSSHSHVTLDNSATPTPAPQNILPYRTEVSTPTSTAPVDPSAPSGVGFSHVTNPAAGSASSNRRSEKEKMMSSQLYMACDPELTADREICKAACFRFNNIAANPMNAISPAEKGRMLHDILRPGQNWTAVPSPAVAGQPMFTYTSDNGYNSDLQDIQVDAPFHCSYGYNIRMGKSVLIEFGCTILDSCVVTIKARTILSPGCKIYSATHPIDPRKRNGSRGPECAKPVTIEEDCWLGGGVTVLGGITIGKGSVVGAGSVVTRDVPPFTVVAGNPARVIRGIYHNGVDH</sequence>
<dbReference type="OMA" id="VESPFHC"/>
<dbReference type="Pfam" id="PF14602">
    <property type="entry name" value="Hexapep_2"/>
    <property type="match status" value="1"/>
</dbReference>
<feature type="domain" description="Zn(2)-C6 fungal-type" evidence="5">
    <location>
        <begin position="229"/>
        <end position="257"/>
    </location>
</feature>
<dbReference type="STRING" id="1076935.U4LUV2"/>
<dbReference type="PANTHER" id="PTHR23416:SF76">
    <property type="entry name" value="ZN(II)2CYS6 TRANSCRIPTION FACTOR (EUROFUNG)"/>
    <property type="match status" value="1"/>
</dbReference>
<dbReference type="InterPro" id="IPR024688">
    <property type="entry name" value="Mac_dom"/>
</dbReference>
<dbReference type="Proteomes" id="UP000018144">
    <property type="component" value="Unassembled WGS sequence"/>
</dbReference>
<dbReference type="EMBL" id="HF936296">
    <property type="protein sequence ID" value="CCX34037.1"/>
    <property type="molecule type" value="Genomic_DNA"/>
</dbReference>
<evidence type="ECO:0000256" key="2">
    <source>
        <dbReference type="ARBA" id="ARBA00022679"/>
    </source>
</evidence>
<dbReference type="SMART" id="SM01266">
    <property type="entry name" value="Mac"/>
    <property type="match status" value="1"/>
</dbReference>
<dbReference type="InterPro" id="IPR001451">
    <property type="entry name" value="Hexapep"/>
</dbReference>
<organism evidence="6 7">
    <name type="scientific">Pyronema omphalodes (strain CBS 100304)</name>
    <name type="common">Pyronema confluens</name>
    <dbReference type="NCBI Taxonomy" id="1076935"/>
    <lineage>
        <taxon>Eukaryota</taxon>
        <taxon>Fungi</taxon>
        <taxon>Dikarya</taxon>
        <taxon>Ascomycota</taxon>
        <taxon>Pezizomycotina</taxon>
        <taxon>Pezizomycetes</taxon>
        <taxon>Pezizales</taxon>
        <taxon>Pyronemataceae</taxon>
        <taxon>Pyronema</taxon>
    </lineage>
</organism>
<dbReference type="GO" id="GO:0000981">
    <property type="term" value="F:DNA-binding transcription factor activity, RNA polymerase II-specific"/>
    <property type="evidence" value="ECO:0007669"/>
    <property type="project" value="InterPro"/>
</dbReference>
<feature type="compositionally biased region" description="Pro residues" evidence="4">
    <location>
        <begin position="1"/>
        <end position="12"/>
    </location>
</feature>
<evidence type="ECO:0000313" key="7">
    <source>
        <dbReference type="Proteomes" id="UP000018144"/>
    </source>
</evidence>
<feature type="compositionally biased region" description="Polar residues" evidence="4">
    <location>
        <begin position="43"/>
        <end position="55"/>
    </location>
</feature>